<dbReference type="PANTHER" id="PTHR37313">
    <property type="entry name" value="UPF0749 PROTEIN RV1825"/>
    <property type="match status" value="1"/>
</dbReference>
<comment type="similarity">
    <text evidence="1">Belongs to the UPF0749 family.</text>
</comment>
<dbReference type="EMBL" id="AP017312">
    <property type="protein sequence ID" value="BAU27494.1"/>
    <property type="molecule type" value="Genomic_DNA"/>
</dbReference>
<proteinExistence type="inferred from homology"/>
<evidence type="ECO:0000256" key="1">
    <source>
        <dbReference type="ARBA" id="ARBA00009108"/>
    </source>
</evidence>
<organism evidence="2 3">
    <name type="scientific">Aneurinibacillus soli</name>
    <dbReference type="NCBI Taxonomy" id="1500254"/>
    <lineage>
        <taxon>Bacteria</taxon>
        <taxon>Bacillati</taxon>
        <taxon>Bacillota</taxon>
        <taxon>Bacilli</taxon>
        <taxon>Bacillales</taxon>
        <taxon>Paenibacillaceae</taxon>
        <taxon>Aneurinibacillus group</taxon>
        <taxon>Aneurinibacillus</taxon>
    </lineage>
</organism>
<name>A0A0U5B7A6_9BACL</name>
<keyword evidence="3" id="KW-1185">Reference proteome</keyword>
<evidence type="ECO:0000313" key="3">
    <source>
        <dbReference type="Proteomes" id="UP000217696"/>
    </source>
</evidence>
<dbReference type="AlphaFoldDB" id="A0A0U5B7A6"/>
<reference evidence="2 3" key="1">
    <citation type="submission" date="2015-12" db="EMBL/GenBank/DDBJ databases">
        <title>Genome sequence of Aneurinibacillus soli.</title>
        <authorList>
            <person name="Lee J.S."/>
            <person name="Lee K.C."/>
            <person name="Kim K.K."/>
            <person name="Lee B.W."/>
        </authorList>
    </citation>
    <scope>NUCLEOTIDE SEQUENCE [LARGE SCALE GENOMIC DNA]</scope>
    <source>
        <strain evidence="2 3">CB4</strain>
    </source>
</reference>
<dbReference type="PANTHER" id="PTHR37313:SF2">
    <property type="entry name" value="UPF0749 PROTEIN YLXX"/>
    <property type="match status" value="1"/>
</dbReference>
<accession>A0A0U5B7A6</accession>
<gene>
    <name evidence="2" type="ORF">CB4_01668</name>
</gene>
<dbReference type="Pfam" id="PF05949">
    <property type="entry name" value="DUF881"/>
    <property type="match status" value="1"/>
</dbReference>
<sequence length="256" mass="28404">MTKSLKVRRIHVYLSSVLLMFGFIAAYSVQVTDRSNREVGDRADSEWKQKVLMNEKIIHEKETNEILQERLQKLRTEVNTKEKDLSERQAISQQVLHELEMLRMQAGLTPVVGQGVTVTLEDSKTARDFKNVADGIVHDQNLRDVVNELFAAGAEGIAINDQRLVSGSSVRCVGPTIIVNDIKLAPPFVIRAIGEKETLVSALKMPGGIIDGLKQRTIGVTISESNRIELPAYVGENDEKKAISLREESNGEGGKK</sequence>
<dbReference type="Gene3D" id="3.30.70.1880">
    <property type="entry name" value="Protein of unknown function DUF881"/>
    <property type="match status" value="1"/>
</dbReference>
<dbReference type="Proteomes" id="UP000217696">
    <property type="component" value="Chromosome"/>
</dbReference>
<dbReference type="InterPro" id="IPR010273">
    <property type="entry name" value="DUF881"/>
</dbReference>
<dbReference type="RefSeq" id="WP_096464874.1">
    <property type="nucleotide sequence ID" value="NZ_AP017312.1"/>
</dbReference>
<dbReference type="KEGG" id="asoc:CB4_01668"/>
<dbReference type="OrthoDB" id="9776196at2"/>
<evidence type="ECO:0000313" key="2">
    <source>
        <dbReference type="EMBL" id="BAU27494.1"/>
    </source>
</evidence>
<protein>
    <submittedName>
        <fullName evidence="2">Uncharacterized protein</fullName>
    </submittedName>
</protein>